<name>D6WSK9_TRICA</name>
<dbReference type="InterPro" id="IPR000960">
    <property type="entry name" value="Flavin_mOase"/>
</dbReference>
<evidence type="ECO:0000313" key="7">
    <source>
        <dbReference type="EMBL" id="EFA05901.1"/>
    </source>
</evidence>
<dbReference type="KEGG" id="tca:657894"/>
<dbReference type="InterPro" id="IPR036188">
    <property type="entry name" value="FAD/NAD-bd_sf"/>
</dbReference>
<dbReference type="GO" id="GO:0004497">
    <property type="term" value="F:monooxygenase activity"/>
    <property type="evidence" value="ECO:0000318"/>
    <property type="project" value="GO_Central"/>
</dbReference>
<dbReference type="GO" id="GO:0050661">
    <property type="term" value="F:NADP binding"/>
    <property type="evidence" value="ECO:0007669"/>
    <property type="project" value="InterPro"/>
</dbReference>
<keyword evidence="3 6" id="KW-0274">FAD</keyword>
<dbReference type="OrthoDB" id="66881at2759"/>
<dbReference type="HOGENOM" id="CLU_006909_3_0_1"/>
<evidence type="ECO:0000313" key="8">
    <source>
        <dbReference type="Proteomes" id="UP000007266"/>
    </source>
</evidence>
<dbReference type="OMA" id="LYQHVVW"/>
<dbReference type="PIRSF" id="PIRSF000332">
    <property type="entry name" value="FMO"/>
    <property type="match status" value="1"/>
</dbReference>
<keyword evidence="8" id="KW-1185">Reference proteome</keyword>
<dbReference type="Gene3D" id="3.50.50.60">
    <property type="entry name" value="FAD/NAD(P)-binding domain"/>
    <property type="match status" value="2"/>
</dbReference>
<evidence type="ECO:0000256" key="6">
    <source>
        <dbReference type="RuleBase" id="RU361177"/>
    </source>
</evidence>
<proteinExistence type="inferred from homology"/>
<dbReference type="eggNOG" id="KOG1399">
    <property type="taxonomic scope" value="Eukaryota"/>
</dbReference>
<dbReference type="InterPro" id="IPR020946">
    <property type="entry name" value="Flavin_mOase-like"/>
</dbReference>
<reference evidence="7 8" key="2">
    <citation type="journal article" date="2010" name="Nucleic Acids Res.">
        <title>BeetleBase in 2010: revisions to provide comprehensive genomic information for Tribolium castaneum.</title>
        <authorList>
            <person name="Kim H.S."/>
            <person name="Murphy T."/>
            <person name="Xia J."/>
            <person name="Caragea D."/>
            <person name="Park Y."/>
            <person name="Beeman R.W."/>
            <person name="Lorenzen M.D."/>
            <person name="Butcher S."/>
            <person name="Manak J.R."/>
            <person name="Brown S.J."/>
        </authorList>
    </citation>
    <scope>GENOME REANNOTATION</scope>
    <source>
        <strain evidence="7 8">Georgia GA2</strain>
    </source>
</reference>
<evidence type="ECO:0000256" key="5">
    <source>
        <dbReference type="ARBA" id="ARBA00023002"/>
    </source>
</evidence>
<dbReference type="InParanoid" id="D6WSK9"/>
<reference evidence="7 8" key="1">
    <citation type="journal article" date="2008" name="Nature">
        <title>The genome of the model beetle and pest Tribolium castaneum.</title>
        <authorList>
            <consortium name="Tribolium Genome Sequencing Consortium"/>
            <person name="Richards S."/>
            <person name="Gibbs R.A."/>
            <person name="Weinstock G.M."/>
            <person name="Brown S.J."/>
            <person name="Denell R."/>
            <person name="Beeman R.W."/>
            <person name="Gibbs R."/>
            <person name="Beeman R.W."/>
            <person name="Brown S.J."/>
            <person name="Bucher G."/>
            <person name="Friedrich M."/>
            <person name="Grimmelikhuijzen C.J."/>
            <person name="Klingler M."/>
            <person name="Lorenzen M."/>
            <person name="Richards S."/>
            <person name="Roth S."/>
            <person name="Schroder R."/>
            <person name="Tautz D."/>
            <person name="Zdobnov E.M."/>
            <person name="Muzny D."/>
            <person name="Gibbs R.A."/>
            <person name="Weinstock G.M."/>
            <person name="Attaway T."/>
            <person name="Bell S."/>
            <person name="Buhay C.J."/>
            <person name="Chandrabose M.N."/>
            <person name="Chavez D."/>
            <person name="Clerk-Blankenburg K.P."/>
            <person name="Cree A."/>
            <person name="Dao M."/>
            <person name="Davis C."/>
            <person name="Chacko J."/>
            <person name="Dinh H."/>
            <person name="Dugan-Rocha S."/>
            <person name="Fowler G."/>
            <person name="Garner T.T."/>
            <person name="Garnes J."/>
            <person name="Gnirke A."/>
            <person name="Hawes A."/>
            <person name="Hernandez J."/>
            <person name="Hines S."/>
            <person name="Holder M."/>
            <person name="Hume J."/>
            <person name="Jhangiani S.N."/>
            <person name="Joshi V."/>
            <person name="Khan Z.M."/>
            <person name="Jackson L."/>
            <person name="Kovar C."/>
            <person name="Kowis A."/>
            <person name="Lee S."/>
            <person name="Lewis L.R."/>
            <person name="Margolis J."/>
            <person name="Morgan M."/>
            <person name="Nazareth L.V."/>
            <person name="Nguyen N."/>
            <person name="Okwuonu G."/>
            <person name="Parker D."/>
            <person name="Richards S."/>
            <person name="Ruiz S.J."/>
            <person name="Santibanez J."/>
            <person name="Savard J."/>
            <person name="Scherer S.E."/>
            <person name="Schneider B."/>
            <person name="Sodergren E."/>
            <person name="Tautz D."/>
            <person name="Vattahil S."/>
            <person name="Villasana D."/>
            <person name="White C.S."/>
            <person name="Wright R."/>
            <person name="Park Y."/>
            <person name="Beeman R.W."/>
            <person name="Lord J."/>
            <person name="Oppert B."/>
            <person name="Lorenzen M."/>
            <person name="Brown S."/>
            <person name="Wang L."/>
            <person name="Savard J."/>
            <person name="Tautz D."/>
            <person name="Richards S."/>
            <person name="Weinstock G."/>
            <person name="Gibbs R.A."/>
            <person name="Liu Y."/>
            <person name="Worley K."/>
            <person name="Weinstock G."/>
            <person name="Elsik C.G."/>
            <person name="Reese J.T."/>
            <person name="Elhaik E."/>
            <person name="Landan G."/>
            <person name="Graur D."/>
            <person name="Arensburger P."/>
            <person name="Atkinson P."/>
            <person name="Beeman R.W."/>
            <person name="Beidler J."/>
            <person name="Brown S.J."/>
            <person name="Demuth J.P."/>
            <person name="Drury D.W."/>
            <person name="Du Y.Z."/>
            <person name="Fujiwara H."/>
            <person name="Lorenzen M."/>
            <person name="Maselli V."/>
            <person name="Osanai M."/>
            <person name="Park Y."/>
            <person name="Robertson H.M."/>
            <person name="Tu Z."/>
            <person name="Wang J.J."/>
            <person name="Wang S."/>
            <person name="Richards S."/>
            <person name="Song H."/>
            <person name="Zhang L."/>
            <person name="Sodergren E."/>
            <person name="Werner D."/>
            <person name="Stanke M."/>
            <person name="Morgenstern B."/>
            <person name="Solovyev V."/>
            <person name="Kosarev P."/>
            <person name="Brown G."/>
            <person name="Chen H.C."/>
            <person name="Ermolaeva O."/>
            <person name="Hlavina W."/>
            <person name="Kapustin Y."/>
            <person name="Kiryutin B."/>
            <person name="Kitts P."/>
            <person name="Maglott D."/>
            <person name="Pruitt K."/>
            <person name="Sapojnikov V."/>
            <person name="Souvorov A."/>
            <person name="Mackey A.J."/>
            <person name="Waterhouse R.M."/>
            <person name="Wyder S."/>
            <person name="Zdobnov E.M."/>
            <person name="Zdobnov E.M."/>
            <person name="Wyder S."/>
            <person name="Kriventseva E.V."/>
            <person name="Kadowaki T."/>
            <person name="Bork P."/>
            <person name="Aranda M."/>
            <person name="Bao R."/>
            <person name="Beermann A."/>
            <person name="Berns N."/>
            <person name="Bolognesi R."/>
            <person name="Bonneton F."/>
            <person name="Bopp D."/>
            <person name="Brown S.J."/>
            <person name="Bucher G."/>
            <person name="Butts T."/>
            <person name="Chaumot A."/>
            <person name="Denell R.E."/>
            <person name="Ferrier D.E."/>
            <person name="Friedrich M."/>
            <person name="Gordon C.M."/>
            <person name="Jindra M."/>
            <person name="Klingler M."/>
            <person name="Lan Q."/>
            <person name="Lattorff H.M."/>
            <person name="Laudet V."/>
            <person name="von Levetsow C."/>
            <person name="Liu Z."/>
            <person name="Lutz R."/>
            <person name="Lynch J.A."/>
            <person name="da Fonseca R.N."/>
            <person name="Posnien N."/>
            <person name="Reuter R."/>
            <person name="Roth S."/>
            <person name="Savard J."/>
            <person name="Schinko J.B."/>
            <person name="Schmitt C."/>
            <person name="Schoppmeier M."/>
            <person name="Schroder R."/>
            <person name="Shippy T.D."/>
            <person name="Simonnet F."/>
            <person name="Marques-Souza H."/>
            <person name="Tautz D."/>
            <person name="Tomoyasu Y."/>
            <person name="Trauner J."/>
            <person name="Van der Zee M."/>
            <person name="Vervoort M."/>
            <person name="Wittkopp N."/>
            <person name="Wimmer E.A."/>
            <person name="Yang X."/>
            <person name="Jones A.K."/>
            <person name="Sattelle D.B."/>
            <person name="Ebert P.R."/>
            <person name="Nelson D."/>
            <person name="Scott J.G."/>
            <person name="Beeman R.W."/>
            <person name="Muthukrishnan S."/>
            <person name="Kramer K.J."/>
            <person name="Arakane Y."/>
            <person name="Beeman R.W."/>
            <person name="Zhu Q."/>
            <person name="Hogenkamp D."/>
            <person name="Dixit R."/>
            <person name="Oppert B."/>
            <person name="Jiang H."/>
            <person name="Zou Z."/>
            <person name="Marshall J."/>
            <person name="Elpidina E."/>
            <person name="Vinokurov K."/>
            <person name="Oppert C."/>
            <person name="Zou Z."/>
            <person name="Evans J."/>
            <person name="Lu Z."/>
            <person name="Zhao P."/>
            <person name="Sumathipala N."/>
            <person name="Altincicek B."/>
            <person name="Vilcinskas A."/>
            <person name="Williams M."/>
            <person name="Hultmark D."/>
            <person name="Hetru C."/>
            <person name="Jiang H."/>
            <person name="Grimmelikhuijzen C.J."/>
            <person name="Hauser F."/>
            <person name="Cazzamali G."/>
            <person name="Williamson M."/>
            <person name="Park Y."/>
            <person name="Li B."/>
            <person name="Tanaka Y."/>
            <person name="Predel R."/>
            <person name="Neupert S."/>
            <person name="Schachtner J."/>
            <person name="Verleyen P."/>
            <person name="Raible F."/>
            <person name="Bork P."/>
            <person name="Friedrich M."/>
            <person name="Walden K.K."/>
            <person name="Robertson H.M."/>
            <person name="Angeli S."/>
            <person name="Foret S."/>
            <person name="Bucher G."/>
            <person name="Schuetz S."/>
            <person name="Maleszka R."/>
            <person name="Wimmer E.A."/>
            <person name="Beeman R.W."/>
            <person name="Lorenzen M."/>
            <person name="Tomoyasu Y."/>
            <person name="Miller S.C."/>
            <person name="Grossmann D."/>
            <person name="Bucher G."/>
        </authorList>
    </citation>
    <scope>NUCLEOTIDE SEQUENCE [LARGE SCALE GENOMIC DNA]</scope>
    <source>
        <strain evidence="7 8">Georgia GA2</strain>
    </source>
</reference>
<evidence type="ECO:0000256" key="4">
    <source>
        <dbReference type="ARBA" id="ARBA00022857"/>
    </source>
</evidence>
<dbReference type="SUPFAM" id="SSF51905">
    <property type="entry name" value="FAD/NAD(P)-binding domain"/>
    <property type="match status" value="2"/>
</dbReference>
<dbReference type="GO" id="GO:0050660">
    <property type="term" value="F:flavin adenine dinucleotide binding"/>
    <property type="evidence" value="ECO:0007669"/>
    <property type="project" value="InterPro"/>
</dbReference>
<dbReference type="PANTHER" id="PTHR23023">
    <property type="entry name" value="DIMETHYLANILINE MONOOXYGENASE"/>
    <property type="match status" value="1"/>
</dbReference>
<dbReference type="PRINTS" id="PR00370">
    <property type="entry name" value="FMOXYGENASE"/>
</dbReference>
<comment type="cofactor">
    <cofactor evidence="6">
        <name>FAD</name>
        <dbReference type="ChEBI" id="CHEBI:57692"/>
    </cofactor>
</comment>
<dbReference type="Proteomes" id="UP000007266">
    <property type="component" value="Linkage group 7"/>
</dbReference>
<dbReference type="PhylomeDB" id="D6WSK9"/>
<dbReference type="FunFam" id="3.50.50.60:FF:000744">
    <property type="entry name" value="Dimethylaniline monooxygenase [N-oxide-forming]"/>
    <property type="match status" value="1"/>
</dbReference>
<dbReference type="EC" id="1.-.-.-" evidence="6"/>
<sequence>MKIAIIGAGAAGLCAGRHCLRENIAFDIFEQTGNLGGTWNYTDLVGCDENGVPIHSSMYKGLRTNLPKELMAFEDFPYPKQNRSYLLQDEVLDYVRSYSDKFHINPHIKYFKRVIRIERQNFLWSVHYEDVKNKQKDMEHYDAVIICNGHYSDPFIPDVPGIESFSGRVKHSHDYRTPEPYANKKVLILGSGPSGLDISQQISNVATKVFLSHRSKDPLPVPDILHQKCLIKEFVENKAIFEDGTSEEIDDVVFCTGYNYNFPFLSTNCGVKITDNYVHPLYKQIISIENPTLAFLGIPFKVCPFPLFDIQVRFFLATLTGHFKLPKKEDMLQELVEEEKRKSGLPRPKYHELGKAQGSYFNDLSETAKIKMVPQVVQKLYVRVMMNRNRNNCFEIIDDDNFVQI</sequence>
<dbReference type="AlphaFoldDB" id="D6WSK9"/>
<dbReference type="STRING" id="7070.D6WSK9"/>
<keyword evidence="2 6" id="KW-0285">Flavoprotein</keyword>
<keyword evidence="5 6" id="KW-0560">Oxidoreductase</keyword>
<evidence type="ECO:0000256" key="1">
    <source>
        <dbReference type="ARBA" id="ARBA00009183"/>
    </source>
</evidence>
<dbReference type="InterPro" id="IPR050346">
    <property type="entry name" value="FMO-like"/>
</dbReference>
<keyword evidence="4" id="KW-0521">NADP</keyword>
<evidence type="ECO:0000256" key="3">
    <source>
        <dbReference type="ARBA" id="ARBA00022827"/>
    </source>
</evidence>
<comment type="similarity">
    <text evidence="1 6">Belongs to the FMO family.</text>
</comment>
<keyword evidence="6" id="KW-0503">Monooxygenase</keyword>
<organism evidence="7 8">
    <name type="scientific">Tribolium castaneum</name>
    <name type="common">Red flour beetle</name>
    <dbReference type="NCBI Taxonomy" id="7070"/>
    <lineage>
        <taxon>Eukaryota</taxon>
        <taxon>Metazoa</taxon>
        <taxon>Ecdysozoa</taxon>
        <taxon>Arthropoda</taxon>
        <taxon>Hexapoda</taxon>
        <taxon>Insecta</taxon>
        <taxon>Pterygota</taxon>
        <taxon>Neoptera</taxon>
        <taxon>Endopterygota</taxon>
        <taxon>Coleoptera</taxon>
        <taxon>Polyphaga</taxon>
        <taxon>Cucujiformia</taxon>
        <taxon>Tenebrionidae</taxon>
        <taxon>Tenebrionidae incertae sedis</taxon>
        <taxon>Tribolium</taxon>
    </lineage>
</organism>
<dbReference type="GO" id="GO:0004499">
    <property type="term" value="F:N,N-dimethylaniline monooxygenase activity"/>
    <property type="evidence" value="ECO:0007669"/>
    <property type="project" value="InterPro"/>
</dbReference>
<gene>
    <name evidence="7" type="primary">AUGUSTUS-3.0.2_08714</name>
    <name evidence="7" type="ORF">TcasGA2_TC008714</name>
</gene>
<protein>
    <recommendedName>
        <fullName evidence="6">Flavin-containing monooxygenase</fullName>
        <ecNumber evidence="6">1.-.-.-</ecNumber>
    </recommendedName>
</protein>
<dbReference type="EMBL" id="KQ971354">
    <property type="protein sequence ID" value="EFA05901.1"/>
    <property type="molecule type" value="Genomic_DNA"/>
</dbReference>
<dbReference type="Pfam" id="PF00743">
    <property type="entry name" value="FMO-like"/>
    <property type="match status" value="2"/>
</dbReference>
<evidence type="ECO:0000256" key="2">
    <source>
        <dbReference type="ARBA" id="ARBA00022630"/>
    </source>
</evidence>
<accession>D6WSK9</accession>